<protein>
    <submittedName>
        <fullName evidence="2">Uncharacterized protein</fullName>
    </submittedName>
</protein>
<keyword evidence="1" id="KW-0472">Membrane</keyword>
<gene>
    <name evidence="2" type="ORF">ACFOWZ_34935</name>
</gene>
<comment type="caution">
    <text evidence="2">The sequence shown here is derived from an EMBL/GenBank/DDBJ whole genome shotgun (WGS) entry which is preliminary data.</text>
</comment>
<dbReference type="EMBL" id="JBHRZI010000030">
    <property type="protein sequence ID" value="MFC3896702.1"/>
    <property type="molecule type" value="Genomic_DNA"/>
</dbReference>
<feature type="transmembrane region" description="Helical" evidence="1">
    <location>
        <begin position="35"/>
        <end position="54"/>
    </location>
</feature>
<sequence>MPLDLPPRRVLPEDVKERMRPVFTQSRDRGRRAPLAVAAGVLLIAGGVVATQIVTQPVHEVDSGHLQVVAPSSRDLDRCRAALNDQNWSSTRMVVFDLRKVLVGEDGRFCELTRTRARVAAEDFKPTALEDGSITFRSTKIIAGVPPSGARTAHAVNSSYTHSPLGPGPEGVVTPGFFIVETPGVVSELVFDDRTMRMPSISSKSATVTDSYENSDTDPWSEESVLARCVDIASDGGRSAEELVGFEPLMVTGLDQHHGMMIAHREHEKWAYCSFSGGTNGGLQLLNVMEDDPDKPFMYIGDKTGSDYSVIGRVDRAAKSVLVSDGGHPPVSAEVADGHFLAAVPILDEAKTIPKDHLRLVVRNDKNQIIYEGGFG</sequence>
<evidence type="ECO:0000313" key="3">
    <source>
        <dbReference type="Proteomes" id="UP001595690"/>
    </source>
</evidence>
<keyword evidence="1" id="KW-1133">Transmembrane helix</keyword>
<evidence type="ECO:0000313" key="2">
    <source>
        <dbReference type="EMBL" id="MFC3896702.1"/>
    </source>
</evidence>
<dbReference type="RefSeq" id="WP_382378216.1">
    <property type="nucleotide sequence ID" value="NZ_JBHRZI010000030.1"/>
</dbReference>
<dbReference type="Proteomes" id="UP001595690">
    <property type="component" value="Unassembled WGS sequence"/>
</dbReference>
<keyword evidence="3" id="KW-1185">Reference proteome</keyword>
<proteinExistence type="predicted"/>
<keyword evidence="1" id="KW-0812">Transmembrane</keyword>
<organism evidence="2 3">
    <name type="scientific">Lentzea rhizosphaerae</name>
    <dbReference type="NCBI Taxonomy" id="2041025"/>
    <lineage>
        <taxon>Bacteria</taxon>
        <taxon>Bacillati</taxon>
        <taxon>Actinomycetota</taxon>
        <taxon>Actinomycetes</taxon>
        <taxon>Pseudonocardiales</taxon>
        <taxon>Pseudonocardiaceae</taxon>
        <taxon>Lentzea</taxon>
    </lineage>
</organism>
<name>A0ABV8C3T1_9PSEU</name>
<accession>A0ABV8C3T1</accession>
<reference evidence="3" key="1">
    <citation type="journal article" date="2019" name="Int. J. Syst. Evol. Microbiol.">
        <title>The Global Catalogue of Microorganisms (GCM) 10K type strain sequencing project: providing services to taxonomists for standard genome sequencing and annotation.</title>
        <authorList>
            <consortium name="The Broad Institute Genomics Platform"/>
            <consortium name="The Broad Institute Genome Sequencing Center for Infectious Disease"/>
            <person name="Wu L."/>
            <person name="Ma J."/>
        </authorList>
    </citation>
    <scope>NUCLEOTIDE SEQUENCE [LARGE SCALE GENOMIC DNA]</scope>
    <source>
        <strain evidence="3">CGMCC 4.7405</strain>
    </source>
</reference>
<evidence type="ECO:0000256" key="1">
    <source>
        <dbReference type="SAM" id="Phobius"/>
    </source>
</evidence>